<evidence type="ECO:0000256" key="7">
    <source>
        <dbReference type="ARBA" id="ARBA00013227"/>
    </source>
</evidence>
<comment type="cofactor">
    <cofactor evidence="2">
        <name>Ca(2+)</name>
        <dbReference type="ChEBI" id="CHEBI:29108"/>
    </cofactor>
</comment>
<evidence type="ECO:0000256" key="6">
    <source>
        <dbReference type="ARBA" id="ARBA00008853"/>
    </source>
</evidence>
<evidence type="ECO:0000256" key="3">
    <source>
        <dbReference type="ARBA" id="ARBA00001936"/>
    </source>
</evidence>
<dbReference type="SUPFAM" id="SSF63829">
    <property type="entry name" value="Calcium-dependent phosphotriesterase"/>
    <property type="match status" value="1"/>
</dbReference>
<dbReference type="EC" id="3.1.1.17" evidence="7"/>
<dbReference type="InterPro" id="IPR005511">
    <property type="entry name" value="SMP-30"/>
</dbReference>
<feature type="binding site" evidence="15">
    <location>
        <position position="101"/>
    </location>
    <ligand>
        <name>substrate</name>
    </ligand>
</feature>
<proteinExistence type="inferred from homology"/>
<dbReference type="Gene3D" id="2.120.10.30">
    <property type="entry name" value="TolB, C-terminal domain"/>
    <property type="match status" value="1"/>
</dbReference>
<gene>
    <name evidence="17" type="ORF">EDC65_3316</name>
</gene>
<reference evidence="17 18" key="1">
    <citation type="submission" date="2018-11" db="EMBL/GenBank/DDBJ databases">
        <title>Genomic Encyclopedia of Type Strains, Phase IV (KMG-IV): sequencing the most valuable type-strain genomes for metagenomic binning, comparative biology and taxonomic classification.</title>
        <authorList>
            <person name="Goeker M."/>
        </authorList>
    </citation>
    <scope>NUCLEOTIDE SEQUENCE [LARGE SCALE GENOMIC DNA]</scope>
    <source>
        <strain evidence="17 18">DSM 5900</strain>
    </source>
</reference>
<keyword evidence="18" id="KW-1185">Reference proteome</keyword>
<comment type="cofactor">
    <cofactor evidence="4">
        <name>Mg(2+)</name>
        <dbReference type="ChEBI" id="CHEBI:18420"/>
    </cofactor>
</comment>
<evidence type="ECO:0000256" key="15">
    <source>
        <dbReference type="PIRSR" id="PIRSR605511-2"/>
    </source>
</evidence>
<evidence type="ECO:0000256" key="2">
    <source>
        <dbReference type="ARBA" id="ARBA00001913"/>
    </source>
</evidence>
<evidence type="ECO:0000256" key="5">
    <source>
        <dbReference type="ARBA" id="ARBA00004496"/>
    </source>
</evidence>
<dbReference type="GO" id="GO:0030234">
    <property type="term" value="F:enzyme regulator activity"/>
    <property type="evidence" value="ECO:0007669"/>
    <property type="project" value="InterPro"/>
</dbReference>
<protein>
    <recommendedName>
        <fullName evidence="8">Regucalcin</fullName>
        <ecNumber evidence="7">3.1.1.17</ecNumber>
    </recommendedName>
    <alternativeName>
        <fullName evidence="13">Gluconolactonase</fullName>
    </alternativeName>
</protein>
<feature type="active site" description="Proton donor/acceptor" evidence="14">
    <location>
        <position position="179"/>
    </location>
</feature>
<dbReference type="InterPro" id="IPR013658">
    <property type="entry name" value="SGL"/>
</dbReference>
<keyword evidence="9" id="KW-0963">Cytoplasm</keyword>
<dbReference type="InterPro" id="IPR011042">
    <property type="entry name" value="6-blade_b-propeller_TolB-like"/>
</dbReference>
<feature type="domain" description="SMP-30/Gluconolactonase/LRE-like region" evidence="16">
    <location>
        <begin position="1"/>
        <end position="238"/>
    </location>
</feature>
<organism evidence="17 18">
    <name type="scientific">Stella humosa</name>
    <dbReference type="NCBI Taxonomy" id="94"/>
    <lineage>
        <taxon>Bacteria</taxon>
        <taxon>Pseudomonadati</taxon>
        <taxon>Pseudomonadota</taxon>
        <taxon>Alphaproteobacteria</taxon>
        <taxon>Rhodospirillales</taxon>
        <taxon>Stellaceae</taxon>
        <taxon>Stella</taxon>
    </lineage>
</organism>
<evidence type="ECO:0000256" key="10">
    <source>
        <dbReference type="ARBA" id="ARBA00022723"/>
    </source>
</evidence>
<comment type="cofactor">
    <cofactor evidence="15">
        <name>Zn(2+)</name>
        <dbReference type="ChEBI" id="CHEBI:29105"/>
    </cofactor>
    <text evidence="15">Binds 1 divalent metal cation per subunit.</text>
</comment>
<evidence type="ECO:0000256" key="14">
    <source>
        <dbReference type="PIRSR" id="PIRSR605511-1"/>
    </source>
</evidence>
<dbReference type="RefSeq" id="WP_123691508.1">
    <property type="nucleotide sequence ID" value="NZ_AP019700.1"/>
</dbReference>
<evidence type="ECO:0000256" key="11">
    <source>
        <dbReference type="ARBA" id="ARBA00022801"/>
    </source>
</evidence>
<comment type="cofactor">
    <cofactor evidence="3">
        <name>Mn(2+)</name>
        <dbReference type="ChEBI" id="CHEBI:29035"/>
    </cofactor>
</comment>
<evidence type="ECO:0000256" key="13">
    <source>
        <dbReference type="ARBA" id="ARBA00032464"/>
    </source>
</evidence>
<name>A0A3N1KWX0_9PROT</name>
<dbReference type="GO" id="GO:0005509">
    <property type="term" value="F:calcium ion binding"/>
    <property type="evidence" value="ECO:0007669"/>
    <property type="project" value="InterPro"/>
</dbReference>
<evidence type="ECO:0000256" key="4">
    <source>
        <dbReference type="ARBA" id="ARBA00001946"/>
    </source>
</evidence>
<feature type="binding site" evidence="15">
    <location>
        <position position="179"/>
    </location>
    <ligand>
        <name>a divalent metal cation</name>
        <dbReference type="ChEBI" id="CHEBI:60240"/>
    </ligand>
</feature>
<evidence type="ECO:0000256" key="12">
    <source>
        <dbReference type="ARBA" id="ARBA00022837"/>
    </source>
</evidence>
<dbReference type="InterPro" id="IPR008367">
    <property type="entry name" value="Regucalcin"/>
</dbReference>
<evidence type="ECO:0000256" key="9">
    <source>
        <dbReference type="ARBA" id="ARBA00022490"/>
    </source>
</evidence>
<comment type="catalytic activity">
    <reaction evidence="1">
        <text>D-glucono-1,5-lactone + H2O = D-gluconate + H(+)</text>
        <dbReference type="Rhea" id="RHEA:10440"/>
        <dbReference type="ChEBI" id="CHEBI:15377"/>
        <dbReference type="ChEBI" id="CHEBI:15378"/>
        <dbReference type="ChEBI" id="CHEBI:16217"/>
        <dbReference type="ChEBI" id="CHEBI:18391"/>
        <dbReference type="EC" id="3.1.1.17"/>
    </reaction>
</comment>
<dbReference type="OrthoDB" id="2633250at2"/>
<comment type="caution">
    <text evidence="17">The sequence shown here is derived from an EMBL/GenBank/DDBJ whole genome shotgun (WGS) entry which is preliminary data.</text>
</comment>
<comment type="subcellular location">
    <subcellularLocation>
        <location evidence="5">Cytoplasm</location>
    </subcellularLocation>
</comment>
<dbReference type="PRINTS" id="PR01790">
    <property type="entry name" value="SMP30FAMILY"/>
</dbReference>
<dbReference type="Proteomes" id="UP000278222">
    <property type="component" value="Unassembled WGS sequence"/>
</dbReference>
<dbReference type="AlphaFoldDB" id="A0A3N1KWX0"/>
<dbReference type="GO" id="GO:0019853">
    <property type="term" value="P:L-ascorbic acid biosynthetic process"/>
    <property type="evidence" value="ECO:0007669"/>
    <property type="project" value="TreeGrafter"/>
</dbReference>
<evidence type="ECO:0000256" key="8">
    <source>
        <dbReference type="ARBA" id="ARBA00016808"/>
    </source>
</evidence>
<dbReference type="GO" id="GO:0004341">
    <property type="term" value="F:gluconolactonase activity"/>
    <property type="evidence" value="ECO:0007669"/>
    <property type="project" value="UniProtKB-EC"/>
</dbReference>
<evidence type="ECO:0000313" key="18">
    <source>
        <dbReference type="Proteomes" id="UP000278222"/>
    </source>
</evidence>
<keyword evidence="12" id="KW-0106">Calcium</keyword>
<comment type="similarity">
    <text evidence="6">Belongs to the SMP-30/CGR1 family.</text>
</comment>
<keyword evidence="10 15" id="KW-0479">Metal-binding</keyword>
<evidence type="ECO:0000256" key="1">
    <source>
        <dbReference type="ARBA" id="ARBA00001589"/>
    </source>
</evidence>
<keyword evidence="11" id="KW-0378">Hydrolase</keyword>
<dbReference type="PANTHER" id="PTHR10907">
    <property type="entry name" value="REGUCALCIN"/>
    <property type="match status" value="1"/>
</dbReference>
<accession>A0A3N1KWX0</accession>
<evidence type="ECO:0000259" key="16">
    <source>
        <dbReference type="Pfam" id="PF08450"/>
    </source>
</evidence>
<evidence type="ECO:0000313" key="17">
    <source>
        <dbReference type="EMBL" id="ROP83972.1"/>
    </source>
</evidence>
<dbReference type="EMBL" id="RJKX01000015">
    <property type="protein sequence ID" value="ROP83972.1"/>
    <property type="molecule type" value="Genomic_DNA"/>
</dbReference>
<feature type="binding site" evidence="15">
    <location>
        <position position="129"/>
    </location>
    <ligand>
        <name>a divalent metal cation</name>
        <dbReference type="ChEBI" id="CHEBI:60240"/>
    </ligand>
</feature>
<dbReference type="Pfam" id="PF08450">
    <property type="entry name" value="SGL"/>
    <property type="match status" value="1"/>
</dbReference>
<feature type="binding site" evidence="15">
    <location>
        <position position="83"/>
    </location>
    <ligand>
        <name>substrate</name>
    </ligand>
</feature>
<keyword evidence="15" id="KW-0862">Zinc</keyword>
<dbReference type="PANTHER" id="PTHR10907:SF47">
    <property type="entry name" value="REGUCALCIN"/>
    <property type="match status" value="1"/>
</dbReference>
<dbReference type="GO" id="GO:0005737">
    <property type="term" value="C:cytoplasm"/>
    <property type="evidence" value="ECO:0007669"/>
    <property type="project" value="UniProtKB-SubCell"/>
</dbReference>
<sequence>MWNTVDHRLYWVDAFAPAIRRLDPATGQVKTFPMPADIGSFVFCRDGTLVGGMRTGFNRIDLARGTVVPLADPVARDPRLMLNDGKCDRRGRYWCGSVHSDFIGRQAELFRLDPDHTFHRMDGDFTVGNGIAFSPDDRRMYFSDTRSEVVWVYDLDIETGAISNRRQFISTADIEGRVDGATVDREGNYWAALIHGAAIACFSPAGKMIERIPVPAKQPTMVTFGGPDLDVMFVTSATKMLEPDERPLWPDAGKLVRIDGVGARGLPEPFFAG</sequence>
<dbReference type="PRINTS" id="PR01791">
    <property type="entry name" value="REGUCALCIN"/>
</dbReference>